<gene>
    <name evidence="9" type="ordered locus">Swit_1582</name>
</gene>
<evidence type="ECO:0000256" key="4">
    <source>
        <dbReference type="ARBA" id="ARBA00022827"/>
    </source>
</evidence>
<dbReference type="EMBL" id="CP000699">
    <property type="protein sequence ID" value="ABQ67945.1"/>
    <property type="molecule type" value="Genomic_DNA"/>
</dbReference>
<dbReference type="PROSITE" id="PS00624">
    <property type="entry name" value="GMC_OXRED_2"/>
    <property type="match status" value="1"/>
</dbReference>
<dbReference type="InterPro" id="IPR000172">
    <property type="entry name" value="GMC_OxRdtase_N"/>
</dbReference>
<comment type="similarity">
    <text evidence="2 6">Belongs to the GMC oxidoreductase family.</text>
</comment>
<dbReference type="InterPro" id="IPR036188">
    <property type="entry name" value="FAD/NAD-bd_sf"/>
</dbReference>
<evidence type="ECO:0000256" key="2">
    <source>
        <dbReference type="ARBA" id="ARBA00010790"/>
    </source>
</evidence>
<proteinExistence type="inferred from homology"/>
<dbReference type="Gene3D" id="3.50.50.60">
    <property type="entry name" value="FAD/NAD(P)-binding domain"/>
    <property type="match status" value="1"/>
</dbReference>
<organism evidence="9 10">
    <name type="scientific">Rhizorhabdus wittichii (strain DSM 6014 / CCUG 31198 / JCM 15750 / NBRC 105917 / EY 4224 / RW1)</name>
    <name type="common">Sphingomonas wittichii</name>
    <dbReference type="NCBI Taxonomy" id="392499"/>
    <lineage>
        <taxon>Bacteria</taxon>
        <taxon>Pseudomonadati</taxon>
        <taxon>Pseudomonadota</taxon>
        <taxon>Alphaproteobacteria</taxon>
        <taxon>Sphingomonadales</taxon>
        <taxon>Sphingomonadaceae</taxon>
        <taxon>Rhizorhabdus</taxon>
    </lineage>
</organism>
<dbReference type="PIRSF" id="PIRSF000137">
    <property type="entry name" value="Alcohol_oxidase"/>
    <property type="match status" value="1"/>
</dbReference>
<reference evidence="9 10" key="1">
    <citation type="journal article" date="2010" name="J. Bacteriol.">
        <title>Genome sequence of the dioxin-mineralizing bacterium Sphingomonas wittichii RW1.</title>
        <authorList>
            <person name="Miller T.R."/>
            <person name="Delcher A.L."/>
            <person name="Salzberg S.L."/>
            <person name="Saunders E."/>
            <person name="Detter J.C."/>
            <person name="Halden R.U."/>
        </authorList>
    </citation>
    <scope>NUCLEOTIDE SEQUENCE [LARGE SCALE GENOMIC DNA]</scope>
    <source>
        <strain evidence="10">DSM 6014 / CCUG 31198 / JCM 15750 / NBRC 105917 / EY 4224 / RW1</strain>
    </source>
</reference>
<name>A0A9J9HAE5_RHIWR</name>
<feature type="domain" description="Glucose-methanol-choline oxidoreductase N-terminal" evidence="7">
    <location>
        <begin position="80"/>
        <end position="103"/>
    </location>
</feature>
<dbReference type="SUPFAM" id="SSF54373">
    <property type="entry name" value="FAD-linked reductases, C-terminal domain"/>
    <property type="match status" value="1"/>
</dbReference>
<dbReference type="Pfam" id="PF05199">
    <property type="entry name" value="GMC_oxred_C"/>
    <property type="match status" value="1"/>
</dbReference>
<dbReference type="Proteomes" id="UP000001989">
    <property type="component" value="Chromosome"/>
</dbReference>
<evidence type="ECO:0000259" key="7">
    <source>
        <dbReference type="PROSITE" id="PS00623"/>
    </source>
</evidence>
<dbReference type="PROSITE" id="PS00623">
    <property type="entry name" value="GMC_OXRED_1"/>
    <property type="match status" value="1"/>
</dbReference>
<dbReference type="InterPro" id="IPR012132">
    <property type="entry name" value="GMC_OxRdtase"/>
</dbReference>
<feature type="binding site" evidence="5">
    <location>
        <position position="82"/>
    </location>
    <ligand>
        <name>FAD</name>
        <dbReference type="ChEBI" id="CHEBI:57692"/>
    </ligand>
</feature>
<evidence type="ECO:0000256" key="1">
    <source>
        <dbReference type="ARBA" id="ARBA00001974"/>
    </source>
</evidence>
<evidence type="ECO:0000256" key="6">
    <source>
        <dbReference type="RuleBase" id="RU003968"/>
    </source>
</evidence>
<dbReference type="GO" id="GO:0050660">
    <property type="term" value="F:flavin adenine dinucleotide binding"/>
    <property type="evidence" value="ECO:0007669"/>
    <property type="project" value="InterPro"/>
</dbReference>
<evidence type="ECO:0000256" key="3">
    <source>
        <dbReference type="ARBA" id="ARBA00022630"/>
    </source>
</evidence>
<dbReference type="SUPFAM" id="SSF51905">
    <property type="entry name" value="FAD/NAD(P)-binding domain"/>
    <property type="match status" value="1"/>
</dbReference>
<accession>A0A9J9HAE5</accession>
<dbReference type="PANTHER" id="PTHR11552:SF147">
    <property type="entry name" value="CHOLINE DEHYDROGENASE, MITOCHONDRIAL"/>
    <property type="match status" value="1"/>
</dbReference>
<sequence>MAWDYIIVGGGSAGCVLANRLSADPGRRVLLLEAGGWDWSPVVRVPAGEVLAIMSPRYNWRYMAEPDPSRGGRADMWPAGRVLGGGSSINGMMYVRGNAGDYDHWARLGNEGWDYESVLPYFRRAERNENGGDAFRGGEGPLWVSNSRAPHPLTQVFIDAGVEVGIPANPDTNGAVQEGIGPVQATQRKGWRHSTARAYLASAARRRNLTVRTGAIATRLLFDGDRASGVAYVQGGRECREYCRGEVVLSAGAIASPKLLMLSGIGDGDALDALGIECRVDRPAVGGNLQEHPGVIMTMHVNVPTFNVEKTPLRAIRHALAFLLAGRGPGTSSIGHAAAFVRIAEDADYPDIQISYSPITYDFGPDGLKLYERPAIGAAVNVCRPESRGRLSLRSADPMIAPRIEHALLGSAKDMRLMVEGCRLLRRIFEAPAFAPYRIDERSPGPAVQDDAEWEAYIRREAFLMYHPVGTCRMGNDPDAVVDPQLRVRGLEGVRIADASIMPTLPSANTNAPTIMIGEKAADMMLFCQREAR</sequence>
<evidence type="ECO:0000313" key="9">
    <source>
        <dbReference type="EMBL" id="ABQ67945.1"/>
    </source>
</evidence>
<evidence type="ECO:0000313" key="10">
    <source>
        <dbReference type="Proteomes" id="UP000001989"/>
    </source>
</evidence>
<protein>
    <submittedName>
        <fullName evidence="9">Glucose-methanol-choline oxidoreductase</fullName>
    </submittedName>
</protein>
<dbReference type="OrthoDB" id="9785276at2"/>
<dbReference type="AlphaFoldDB" id="A0A9J9HAE5"/>
<dbReference type="GO" id="GO:0016614">
    <property type="term" value="F:oxidoreductase activity, acting on CH-OH group of donors"/>
    <property type="evidence" value="ECO:0007669"/>
    <property type="project" value="InterPro"/>
</dbReference>
<dbReference type="PANTHER" id="PTHR11552">
    <property type="entry name" value="GLUCOSE-METHANOL-CHOLINE GMC OXIDOREDUCTASE"/>
    <property type="match status" value="1"/>
</dbReference>
<dbReference type="KEGG" id="swi:Swit_1582"/>
<dbReference type="Gene3D" id="3.30.560.10">
    <property type="entry name" value="Glucose Oxidase, domain 3"/>
    <property type="match status" value="1"/>
</dbReference>
<feature type="domain" description="Glucose-methanol-choline oxidoreductase N-terminal" evidence="8">
    <location>
        <begin position="252"/>
        <end position="266"/>
    </location>
</feature>
<evidence type="ECO:0000256" key="5">
    <source>
        <dbReference type="PIRSR" id="PIRSR000137-2"/>
    </source>
</evidence>
<keyword evidence="4 5" id="KW-0274">FAD</keyword>
<dbReference type="InterPro" id="IPR007867">
    <property type="entry name" value="GMC_OxRtase_C"/>
</dbReference>
<keyword evidence="3 6" id="KW-0285">Flavoprotein</keyword>
<dbReference type="Pfam" id="PF00732">
    <property type="entry name" value="GMC_oxred_N"/>
    <property type="match status" value="1"/>
</dbReference>
<comment type="cofactor">
    <cofactor evidence="1 5">
        <name>FAD</name>
        <dbReference type="ChEBI" id="CHEBI:57692"/>
    </cofactor>
</comment>
<keyword evidence="10" id="KW-1185">Reference proteome</keyword>
<evidence type="ECO:0000259" key="8">
    <source>
        <dbReference type="PROSITE" id="PS00624"/>
    </source>
</evidence>